<reference evidence="8 9" key="1">
    <citation type="submission" date="2011-11" db="EMBL/GenBank/DDBJ databases">
        <title>The Noncontiguous Finished genome of Desulfosporosinus youngiae DSM 17734.</title>
        <authorList>
            <consortium name="US DOE Joint Genome Institute (JGI-PGF)"/>
            <person name="Lucas S."/>
            <person name="Han J."/>
            <person name="Lapidus A."/>
            <person name="Cheng J.-F."/>
            <person name="Goodwin L."/>
            <person name="Pitluck S."/>
            <person name="Peters L."/>
            <person name="Ovchinnikova G."/>
            <person name="Lu M."/>
            <person name="Land M.L."/>
            <person name="Hauser L."/>
            <person name="Pester M."/>
            <person name="Spring S."/>
            <person name="Ollivier B."/>
            <person name="Rattei T."/>
            <person name="Klenk H.-P."/>
            <person name="Wagner M."/>
            <person name="Loy A."/>
            <person name="Woyke T.J."/>
        </authorList>
    </citation>
    <scope>NUCLEOTIDE SEQUENCE [LARGE SCALE GENOMIC DNA]</scope>
    <source>
        <strain evidence="8 9">DSM 17734</strain>
    </source>
</reference>
<keyword evidence="2 6" id="KW-0479">Metal-binding</keyword>
<dbReference type="SUPFAM" id="SSF54862">
    <property type="entry name" value="4Fe-4S ferredoxins"/>
    <property type="match status" value="1"/>
</dbReference>
<keyword evidence="5 6" id="KW-0411">Iron-sulfur</keyword>
<feature type="domain" description="4Fe-4S ferredoxin-type" evidence="7">
    <location>
        <begin position="1"/>
        <end position="28"/>
    </location>
</feature>
<dbReference type="PANTHER" id="PTHR36923">
    <property type="entry name" value="FERREDOXIN"/>
    <property type="match status" value="1"/>
</dbReference>
<sequence length="62" mass="6582">MFATVNSDCIGCGACEAICPQVFRMNSYEIAEAYLNPIPQDVEEATKLAAKSCPVAAIILEG</sequence>
<dbReference type="GO" id="GO:0009055">
    <property type="term" value="F:electron transfer activity"/>
    <property type="evidence" value="ECO:0007669"/>
    <property type="project" value="UniProtKB-UniRule"/>
</dbReference>
<accession>H5XX15</accession>
<evidence type="ECO:0000256" key="5">
    <source>
        <dbReference type="ARBA" id="ARBA00023014"/>
    </source>
</evidence>
<dbReference type="Proteomes" id="UP000005104">
    <property type="component" value="Chromosome"/>
</dbReference>
<dbReference type="PROSITE" id="PS51379">
    <property type="entry name" value="4FE4S_FER_2"/>
    <property type="match status" value="1"/>
</dbReference>
<dbReference type="HOGENOM" id="CLU_139698_6_4_9"/>
<dbReference type="Pfam" id="PF13370">
    <property type="entry name" value="Fer4_13"/>
    <property type="match status" value="1"/>
</dbReference>
<dbReference type="InterPro" id="IPR051269">
    <property type="entry name" value="Fe-S_cluster_ET"/>
</dbReference>
<name>H5XX15_9FIRM</name>
<organism evidence="8 9">
    <name type="scientific">Desulfosporosinus youngiae DSM 17734</name>
    <dbReference type="NCBI Taxonomy" id="768710"/>
    <lineage>
        <taxon>Bacteria</taxon>
        <taxon>Bacillati</taxon>
        <taxon>Bacillota</taxon>
        <taxon>Clostridia</taxon>
        <taxon>Eubacteriales</taxon>
        <taxon>Desulfitobacteriaceae</taxon>
        <taxon>Desulfosporosinus</taxon>
    </lineage>
</organism>
<dbReference type="STRING" id="768710.DesyoDRAFT_3901"/>
<protein>
    <recommendedName>
        <fullName evidence="6">Ferredoxin</fullName>
    </recommendedName>
</protein>
<dbReference type="InterPro" id="IPR017900">
    <property type="entry name" value="4Fe4S_Fe_S_CS"/>
</dbReference>
<comment type="function">
    <text evidence="6">Ferredoxins are iron-sulfur proteins that transfer electrons in a wide variety of metabolic reactions.</text>
</comment>
<dbReference type="PANTHER" id="PTHR36923:SF3">
    <property type="entry name" value="FERREDOXIN"/>
    <property type="match status" value="1"/>
</dbReference>
<evidence type="ECO:0000256" key="2">
    <source>
        <dbReference type="ARBA" id="ARBA00022723"/>
    </source>
</evidence>
<evidence type="ECO:0000313" key="8">
    <source>
        <dbReference type="EMBL" id="EHQ90883.1"/>
    </source>
</evidence>
<dbReference type="OrthoDB" id="9803319at2"/>
<dbReference type="Gene3D" id="3.30.70.20">
    <property type="match status" value="1"/>
</dbReference>
<dbReference type="InterPro" id="IPR001080">
    <property type="entry name" value="3Fe4S_ferredoxin"/>
</dbReference>
<dbReference type="PROSITE" id="PS00198">
    <property type="entry name" value="4FE4S_FER_1"/>
    <property type="match status" value="1"/>
</dbReference>
<evidence type="ECO:0000256" key="4">
    <source>
        <dbReference type="ARBA" id="ARBA00023004"/>
    </source>
</evidence>
<dbReference type="GO" id="GO:0051536">
    <property type="term" value="F:iron-sulfur cluster binding"/>
    <property type="evidence" value="ECO:0007669"/>
    <property type="project" value="UniProtKB-KW"/>
</dbReference>
<dbReference type="RefSeq" id="WP_007785511.1">
    <property type="nucleotide sequence ID" value="NZ_CM001441.1"/>
</dbReference>
<dbReference type="EMBL" id="CM001441">
    <property type="protein sequence ID" value="EHQ90883.1"/>
    <property type="molecule type" value="Genomic_DNA"/>
</dbReference>
<keyword evidence="1 6" id="KW-0813">Transport</keyword>
<dbReference type="InterPro" id="IPR017896">
    <property type="entry name" value="4Fe4S_Fe-S-bd"/>
</dbReference>
<dbReference type="AlphaFoldDB" id="H5XX15"/>
<evidence type="ECO:0000256" key="6">
    <source>
        <dbReference type="RuleBase" id="RU368020"/>
    </source>
</evidence>
<keyword evidence="4 6" id="KW-0408">Iron</keyword>
<evidence type="ECO:0000256" key="3">
    <source>
        <dbReference type="ARBA" id="ARBA00022982"/>
    </source>
</evidence>
<dbReference type="GO" id="GO:0005506">
    <property type="term" value="F:iron ion binding"/>
    <property type="evidence" value="ECO:0007669"/>
    <property type="project" value="UniProtKB-UniRule"/>
</dbReference>
<evidence type="ECO:0000256" key="1">
    <source>
        <dbReference type="ARBA" id="ARBA00022448"/>
    </source>
</evidence>
<dbReference type="PRINTS" id="PR00352">
    <property type="entry name" value="3FE4SFRDOXIN"/>
</dbReference>
<dbReference type="eggNOG" id="COG1141">
    <property type="taxonomic scope" value="Bacteria"/>
</dbReference>
<proteinExistence type="predicted"/>
<evidence type="ECO:0000259" key="7">
    <source>
        <dbReference type="PROSITE" id="PS51379"/>
    </source>
</evidence>
<gene>
    <name evidence="8" type="ORF">DesyoDRAFT_3901</name>
</gene>
<evidence type="ECO:0000313" key="9">
    <source>
        <dbReference type="Proteomes" id="UP000005104"/>
    </source>
</evidence>
<keyword evidence="9" id="KW-1185">Reference proteome</keyword>
<keyword evidence="3 6" id="KW-0249">Electron transport</keyword>